<proteinExistence type="inferred from homology"/>
<dbReference type="Pfam" id="PF00701">
    <property type="entry name" value="DHDPS"/>
    <property type="match status" value="1"/>
</dbReference>
<evidence type="ECO:0000256" key="1">
    <source>
        <dbReference type="ARBA" id="ARBA00023239"/>
    </source>
</evidence>
<feature type="binding site" evidence="4">
    <location>
        <position position="216"/>
    </location>
    <ligand>
        <name>pyruvate</name>
        <dbReference type="ChEBI" id="CHEBI:15361"/>
    </ligand>
</feature>
<feature type="active site" description="Proton donor/acceptor" evidence="3">
    <location>
        <position position="144"/>
    </location>
</feature>
<dbReference type="PIRSF" id="PIRSF001365">
    <property type="entry name" value="DHDPS"/>
    <property type="match status" value="1"/>
</dbReference>
<keyword evidence="1 2" id="KW-0456">Lyase</keyword>
<evidence type="ECO:0000256" key="2">
    <source>
        <dbReference type="PIRNR" id="PIRNR001365"/>
    </source>
</evidence>
<comment type="similarity">
    <text evidence="2">Belongs to the DapA family.</text>
</comment>
<dbReference type="CDD" id="cd00408">
    <property type="entry name" value="DHDPS-like"/>
    <property type="match status" value="1"/>
</dbReference>
<gene>
    <name evidence="5" type="ORF">H8E29_06660</name>
</gene>
<evidence type="ECO:0000256" key="3">
    <source>
        <dbReference type="PIRSR" id="PIRSR001365-1"/>
    </source>
</evidence>
<dbReference type="SUPFAM" id="SSF51569">
    <property type="entry name" value="Aldolase"/>
    <property type="match status" value="1"/>
</dbReference>
<evidence type="ECO:0000313" key="5">
    <source>
        <dbReference type="EMBL" id="MBC8334925.1"/>
    </source>
</evidence>
<dbReference type="InterPro" id="IPR002220">
    <property type="entry name" value="DapA-like"/>
</dbReference>
<sequence length="304" mass="33167">MTLHPLAGIYAASITPINGDGDTLSLESVPTYLDFLAERGCHGALLFGTTGEGPSFSSIERAMLFEAAVAIRQKHPDFRLLAGTGTPSLQETIHLNKAAFENGFEGVVVLPPFYFRNATDEGLFNWFDAVIRRSVPEGKYLLGYHIPRVSGVPLSHDLLARLKDSHPVKFAGIKDSSHDLIHAKALGDRFGSDLLVLNGTDSYLSQAMNFHAQGCITAPANLISPELRLLWDTLNAGQDGTVIQGKITVIREILEKYMPFPPLLKALAARLHNFPHWPLRPPLLQTPSDLADAAVAELAPFLDQ</sequence>
<dbReference type="GO" id="GO:0008840">
    <property type="term" value="F:4-hydroxy-tetrahydrodipicolinate synthase activity"/>
    <property type="evidence" value="ECO:0007669"/>
    <property type="project" value="TreeGrafter"/>
</dbReference>
<organism evidence="5 6">
    <name type="scientific">Candidatus Desulfolinea nitratireducens</name>
    <dbReference type="NCBI Taxonomy" id="2841698"/>
    <lineage>
        <taxon>Bacteria</taxon>
        <taxon>Bacillati</taxon>
        <taxon>Chloroflexota</taxon>
        <taxon>Anaerolineae</taxon>
        <taxon>Anaerolineales</taxon>
        <taxon>Anaerolineales incertae sedis</taxon>
        <taxon>Candidatus Desulfolinea</taxon>
    </lineage>
</organism>
<dbReference type="PRINTS" id="PR00146">
    <property type="entry name" value="DHPICSNTHASE"/>
</dbReference>
<comment type="caution">
    <text evidence="5">The sequence shown here is derived from an EMBL/GenBank/DDBJ whole genome shotgun (WGS) entry which is preliminary data.</text>
</comment>
<evidence type="ECO:0000256" key="4">
    <source>
        <dbReference type="PIRSR" id="PIRSR001365-2"/>
    </source>
</evidence>
<dbReference type="Gene3D" id="3.20.20.70">
    <property type="entry name" value="Aldolase class I"/>
    <property type="match status" value="1"/>
</dbReference>
<dbReference type="InterPro" id="IPR013785">
    <property type="entry name" value="Aldolase_TIM"/>
</dbReference>
<dbReference type="PANTHER" id="PTHR12128">
    <property type="entry name" value="DIHYDRODIPICOLINATE SYNTHASE"/>
    <property type="match status" value="1"/>
</dbReference>
<evidence type="ECO:0000313" key="6">
    <source>
        <dbReference type="Proteomes" id="UP000614469"/>
    </source>
</evidence>
<dbReference type="Proteomes" id="UP000614469">
    <property type="component" value="Unassembled WGS sequence"/>
</dbReference>
<feature type="active site" description="Schiff-base intermediate with substrate" evidence="3">
    <location>
        <position position="174"/>
    </location>
</feature>
<name>A0A8J6NIL6_9CHLR</name>
<accession>A0A8J6NIL6</accession>
<dbReference type="PANTHER" id="PTHR12128:SF67">
    <property type="entry name" value="BLR3884 PROTEIN"/>
    <property type="match status" value="1"/>
</dbReference>
<feature type="binding site" evidence="4">
    <location>
        <position position="50"/>
    </location>
    <ligand>
        <name>pyruvate</name>
        <dbReference type="ChEBI" id="CHEBI:15361"/>
    </ligand>
</feature>
<dbReference type="SMART" id="SM01130">
    <property type="entry name" value="DHDPS"/>
    <property type="match status" value="1"/>
</dbReference>
<dbReference type="AlphaFoldDB" id="A0A8J6NIL6"/>
<protein>
    <submittedName>
        <fullName evidence="5">Dihydrodipicolinate synthase family protein</fullName>
    </submittedName>
</protein>
<dbReference type="EMBL" id="JACNJN010000085">
    <property type="protein sequence ID" value="MBC8334925.1"/>
    <property type="molecule type" value="Genomic_DNA"/>
</dbReference>
<reference evidence="5 6" key="1">
    <citation type="submission" date="2020-08" db="EMBL/GenBank/DDBJ databases">
        <title>Bridging the membrane lipid divide: bacteria of the FCB group superphylum have the potential to synthesize archaeal ether lipids.</title>
        <authorList>
            <person name="Villanueva L."/>
            <person name="Von Meijenfeldt F.A.B."/>
            <person name="Westbye A.B."/>
            <person name="Yadav S."/>
            <person name="Hopmans E.C."/>
            <person name="Dutilh B.E."/>
            <person name="Sinninghe Damste J.S."/>
        </authorList>
    </citation>
    <scope>NUCLEOTIDE SEQUENCE [LARGE SCALE GENOMIC DNA]</scope>
    <source>
        <strain evidence="5">NIOZ-UU36</strain>
    </source>
</reference>